<evidence type="ECO:0000256" key="2">
    <source>
        <dbReference type="SAM" id="Phobius"/>
    </source>
</evidence>
<dbReference type="OrthoDB" id="251479at2"/>
<gene>
    <name evidence="3" type="ORF">LF1_28040</name>
</gene>
<keyword evidence="2" id="KW-1133">Transmembrane helix</keyword>
<feature type="transmembrane region" description="Helical" evidence="2">
    <location>
        <begin position="20"/>
        <end position="44"/>
    </location>
</feature>
<evidence type="ECO:0000313" key="3">
    <source>
        <dbReference type="EMBL" id="KAA1260265.1"/>
    </source>
</evidence>
<name>A0A5B1CK74_9BACT</name>
<comment type="caution">
    <text evidence="3">The sequence shown here is derived from an EMBL/GenBank/DDBJ whole genome shotgun (WGS) entry which is preliminary data.</text>
</comment>
<accession>A0A5B1CK74</accession>
<dbReference type="AlphaFoldDB" id="A0A5B1CK74"/>
<proteinExistence type="predicted"/>
<dbReference type="RefSeq" id="WP_068260786.1">
    <property type="nucleotide sequence ID" value="NZ_LWSK01000019.1"/>
</dbReference>
<feature type="compositionally biased region" description="Basic and acidic residues" evidence="1">
    <location>
        <begin position="120"/>
        <end position="130"/>
    </location>
</feature>
<feature type="region of interest" description="Disordered" evidence="1">
    <location>
        <begin position="333"/>
        <end position="357"/>
    </location>
</feature>
<evidence type="ECO:0000313" key="4">
    <source>
        <dbReference type="Proteomes" id="UP000322699"/>
    </source>
</evidence>
<dbReference type="InterPro" id="IPR011990">
    <property type="entry name" value="TPR-like_helical_dom_sf"/>
</dbReference>
<dbReference type="Proteomes" id="UP000322699">
    <property type="component" value="Unassembled WGS sequence"/>
</dbReference>
<keyword evidence="2" id="KW-0472">Membrane</keyword>
<keyword evidence="4" id="KW-1185">Reference proteome</keyword>
<dbReference type="Gene3D" id="1.25.40.10">
    <property type="entry name" value="Tetratricopeptide repeat domain"/>
    <property type="match status" value="1"/>
</dbReference>
<organism evidence="3 4">
    <name type="scientific">Rubripirellula obstinata</name>
    <dbReference type="NCBI Taxonomy" id="406547"/>
    <lineage>
        <taxon>Bacteria</taxon>
        <taxon>Pseudomonadati</taxon>
        <taxon>Planctomycetota</taxon>
        <taxon>Planctomycetia</taxon>
        <taxon>Pirellulales</taxon>
        <taxon>Pirellulaceae</taxon>
        <taxon>Rubripirellula</taxon>
    </lineage>
</organism>
<evidence type="ECO:0000256" key="1">
    <source>
        <dbReference type="SAM" id="MobiDB-lite"/>
    </source>
</evidence>
<keyword evidence="2" id="KW-0812">Transmembrane</keyword>
<evidence type="ECO:0008006" key="5">
    <source>
        <dbReference type="Google" id="ProtNLM"/>
    </source>
</evidence>
<feature type="compositionally biased region" description="Acidic residues" evidence="1">
    <location>
        <begin position="82"/>
        <end position="119"/>
    </location>
</feature>
<dbReference type="SUPFAM" id="SSF48452">
    <property type="entry name" value="TPR-like"/>
    <property type="match status" value="1"/>
</dbReference>
<dbReference type="EMBL" id="VRLW01000001">
    <property type="protein sequence ID" value="KAA1260265.1"/>
    <property type="molecule type" value="Genomic_DNA"/>
</dbReference>
<sequence>MAEPDDQQSNDIPASQRDRFTNIALALTAIIAVAGFGAMFSRWWQSSISDPQEILRIASQEFIAGNPIVAGDLAETVTFDLDPEMVPDNPDDPVTPEEDNPPEENAADSDESADLDSDENAPKTEAAKELAKQAEKESWIRLRDFLVGAGLFAQAEDENEPRARRGLFLDAAEPLQKSAIGGFPDGQVTRGHQMLGEVLYELGRHDDAIGPLTDATRRDPTLQRRLLPKTADAQLRLLSPMAGEALKTIDRYLAIPGLQDTDRWLGELIRIRALTELQRYKDVDQFVDQIRSRPRLSNAMLEGAEIGFRHQVDLLAAIRIVKQVIARQPRSAVSDFGPTYSNSPDVGNEDSEKPDVDPELQRAISILGELGREASPRTSSRARLWQARALQVAGQDDEALIQLTTVRQQRPFSAEAIISGLEEIEWLAKRGRGREVLQTARYMIRELGDQSGFDAELVSFEEFQRRMLEAIAALRVAEEYENAIDTARSLPPVFEIFDALTQEGISYQQWAESTLKDGTDINGEVSRGSSVLARSRFRASGDAFAAAAKANFNTEDFLPAQWAAIEAYQKGRHFRRSIALLKEYLRYERRGRLPRGLVAYGRALLAEGKEEEAMKALVSCIVEYPRDPLRYDARLMVAMAKIEDKKPDEAIEYLMENLQDGELTPASPAWKNSLFTIGELHYELALQKQLEAKEMPAEDRSKLFLENQAVLEQAIRFLDQAVARYWPESRAEAAAYMSARSHVLAAQLPEAESESPGILEAARRSLRTQVDQELQIAMDGFSNLKRHLLAREDEVRLSPKEKAMLRNCFMSEAEMLREMDRLEEAAQAYRTVELRYMNQPIALEAILHRANCVRQLGRSEEADLLVRQASVVLDRIPESWNGRFQEITRFDRNGWQQYLTWMNGRAAARGA</sequence>
<protein>
    <recommendedName>
        <fullName evidence="5">Tetratricopeptide repeat protein</fullName>
    </recommendedName>
</protein>
<reference evidence="3 4" key="1">
    <citation type="submission" date="2019-08" db="EMBL/GenBank/DDBJ databases">
        <title>Deep-cultivation of Planctomycetes and their phenomic and genomic characterization uncovers novel biology.</title>
        <authorList>
            <person name="Wiegand S."/>
            <person name="Jogler M."/>
            <person name="Boedeker C."/>
            <person name="Pinto D."/>
            <person name="Vollmers J."/>
            <person name="Rivas-Marin E."/>
            <person name="Kohn T."/>
            <person name="Peeters S.H."/>
            <person name="Heuer A."/>
            <person name="Rast P."/>
            <person name="Oberbeckmann S."/>
            <person name="Bunk B."/>
            <person name="Jeske O."/>
            <person name="Meyerdierks A."/>
            <person name="Storesund J.E."/>
            <person name="Kallscheuer N."/>
            <person name="Luecker S."/>
            <person name="Lage O.M."/>
            <person name="Pohl T."/>
            <person name="Merkel B.J."/>
            <person name="Hornburger P."/>
            <person name="Mueller R.-W."/>
            <person name="Bruemmer F."/>
            <person name="Labrenz M."/>
            <person name="Spormann A.M."/>
            <person name="Op Den Camp H."/>
            <person name="Overmann J."/>
            <person name="Amann R."/>
            <person name="Jetten M.S.M."/>
            <person name="Mascher T."/>
            <person name="Medema M.H."/>
            <person name="Devos D.P."/>
            <person name="Kaster A.-K."/>
            <person name="Ovreas L."/>
            <person name="Rohde M."/>
            <person name="Galperin M.Y."/>
            <person name="Jogler C."/>
        </authorList>
    </citation>
    <scope>NUCLEOTIDE SEQUENCE [LARGE SCALE GENOMIC DNA]</scope>
    <source>
        <strain evidence="3 4">LF1</strain>
    </source>
</reference>
<feature type="region of interest" description="Disordered" evidence="1">
    <location>
        <begin position="82"/>
        <end position="130"/>
    </location>
</feature>